<evidence type="ECO:0000313" key="2">
    <source>
        <dbReference type="EMBL" id="EEG71438.1"/>
    </source>
</evidence>
<dbReference type="AlphaFoldDB" id="C0BPM4"/>
<evidence type="ECO:0000256" key="1">
    <source>
        <dbReference type="SAM" id="MobiDB-lite"/>
    </source>
</evidence>
<sequence length="54" mass="5997">MIDAFIAILEHIGRLPKPANKACGRRTGEKHDVGVSSLKNQQKHADMPVDNFLK</sequence>
<evidence type="ECO:0000313" key="3">
    <source>
        <dbReference type="Proteomes" id="UP000003875"/>
    </source>
</evidence>
<dbReference type="Proteomes" id="UP000003875">
    <property type="component" value="Unassembled WGS sequence"/>
</dbReference>
<comment type="caution">
    <text evidence="2">The sequence shown here is derived from an EMBL/GenBank/DDBJ whole genome shotgun (WGS) entry which is preliminary data.</text>
</comment>
<protein>
    <submittedName>
        <fullName evidence="2">Uncharacterized protein</fullName>
    </submittedName>
</protein>
<feature type="compositionally biased region" description="Basic and acidic residues" evidence="1">
    <location>
        <begin position="43"/>
        <end position="54"/>
    </location>
</feature>
<reference evidence="2 3" key="2">
    <citation type="submission" date="2009-02" db="EMBL/GenBank/DDBJ databases">
        <authorList>
            <person name="Fulton L."/>
            <person name="Clifton S."/>
            <person name="Fulton B."/>
            <person name="Xu J."/>
            <person name="Minx P."/>
            <person name="Pepin K.H."/>
            <person name="Johnson M."/>
            <person name="Bhonagiri V."/>
            <person name="Nash W.E."/>
            <person name="Mardis E.R."/>
            <person name="Wilson R.K."/>
        </authorList>
    </citation>
    <scope>NUCLEOTIDE SEQUENCE [LARGE SCALE GENOMIC DNA]</scope>
    <source>
        <strain evidence="2 3">DSM 20438</strain>
    </source>
</reference>
<gene>
    <name evidence="2" type="ORF">BIFPSEUDO_02309</name>
</gene>
<dbReference type="EMBL" id="ABXX02000001">
    <property type="protein sequence ID" value="EEG71438.1"/>
    <property type="molecule type" value="Genomic_DNA"/>
</dbReference>
<name>C0BPM4_BIFPS</name>
<proteinExistence type="predicted"/>
<reference evidence="2 3" key="1">
    <citation type="submission" date="2009-02" db="EMBL/GenBank/DDBJ databases">
        <title>Draft genome sequence of Bifidobacterium pseudocatenulatum (DSM 20438).</title>
        <authorList>
            <person name="Sudarsanam P."/>
            <person name="Ley R."/>
            <person name="Guruge J."/>
            <person name="Turnbaugh P.J."/>
            <person name="Mahowald M."/>
            <person name="Liep D."/>
            <person name="Gordon J."/>
        </authorList>
    </citation>
    <scope>NUCLEOTIDE SEQUENCE [LARGE SCALE GENOMIC DNA]</scope>
    <source>
        <strain evidence="2 3">DSM 20438</strain>
    </source>
</reference>
<accession>C0BPM4</accession>
<organism evidence="2 3">
    <name type="scientific">Bifidobacterium pseudocatenulatum DSM 20438 = JCM 1200 = LMG 10505</name>
    <dbReference type="NCBI Taxonomy" id="547043"/>
    <lineage>
        <taxon>Bacteria</taxon>
        <taxon>Bacillati</taxon>
        <taxon>Actinomycetota</taxon>
        <taxon>Actinomycetes</taxon>
        <taxon>Bifidobacteriales</taxon>
        <taxon>Bifidobacteriaceae</taxon>
        <taxon>Bifidobacterium</taxon>
    </lineage>
</organism>
<feature type="region of interest" description="Disordered" evidence="1">
    <location>
        <begin position="18"/>
        <end position="54"/>
    </location>
</feature>
<dbReference type="eggNOG" id="ENOG5031383">
    <property type="taxonomic scope" value="Bacteria"/>
</dbReference>